<dbReference type="AlphaFoldDB" id="A0AA94H3I2"/>
<dbReference type="InterPro" id="IPR036388">
    <property type="entry name" value="WH-like_DNA-bd_sf"/>
</dbReference>
<dbReference type="Proteomes" id="UP000182314">
    <property type="component" value="Unassembled WGS sequence"/>
</dbReference>
<reference evidence="7 9" key="1">
    <citation type="submission" date="2016-10" db="EMBL/GenBank/DDBJ databases">
        <authorList>
            <person name="Varghese N."/>
            <person name="Submissions S."/>
        </authorList>
    </citation>
    <scope>NUCLEOTIDE SEQUENCE [LARGE SCALE GENOMIC DNA]</scope>
    <source>
        <strain evidence="7 9">CGMCC 1.7012</strain>
    </source>
</reference>
<evidence type="ECO:0000259" key="5">
    <source>
        <dbReference type="PROSITE" id="PS50931"/>
    </source>
</evidence>
<dbReference type="Pfam" id="PF03466">
    <property type="entry name" value="LysR_substrate"/>
    <property type="match status" value="1"/>
</dbReference>
<dbReference type="Gene3D" id="1.10.10.10">
    <property type="entry name" value="Winged helix-like DNA-binding domain superfamily/Winged helix DNA-binding domain"/>
    <property type="match status" value="1"/>
</dbReference>
<keyword evidence="2" id="KW-0805">Transcription regulation</keyword>
<dbReference type="GO" id="GO:0000976">
    <property type="term" value="F:transcription cis-regulatory region binding"/>
    <property type="evidence" value="ECO:0007669"/>
    <property type="project" value="TreeGrafter"/>
</dbReference>
<dbReference type="PANTHER" id="PTHR30126:SF99">
    <property type="entry name" value="TRANSCRIPTIONAL REGULATOR LYSR FAMILY"/>
    <property type="match status" value="1"/>
</dbReference>
<keyword evidence="8" id="KW-1185">Reference proteome</keyword>
<dbReference type="Gene3D" id="3.40.190.10">
    <property type="entry name" value="Periplasmic binding protein-like II"/>
    <property type="match status" value="2"/>
</dbReference>
<evidence type="ECO:0000256" key="2">
    <source>
        <dbReference type="ARBA" id="ARBA00023015"/>
    </source>
</evidence>
<proteinExistence type="inferred from homology"/>
<dbReference type="Pfam" id="PF00126">
    <property type="entry name" value="HTH_1"/>
    <property type="match status" value="1"/>
</dbReference>
<sequence>MFNPQLLRSFSALIEAGSFTRAADKLGITQAAVSQHIRQLEQQTGPLILRGKRTLELTPQGNALRDYCQELEQADKRLQNRLEDKDKAGGEISVICPSSIGLRIYPLLLNLQQQRPELTIRLRVSPNHSVIAEVLAGRYELGLVTQQPDDTRLTAHKFTEEPLELVLPAGCTANSWQDLQALGFISHPDGHAMATRLLSRRFPGNPGMQSIRVSGFINHIGLIPEPVSRRLGFTVLPRYARLAFPRQALLQVDNHPVNVVDTLWLTHRAEWPITQRAEQALAWLRQHLSDDINAPLTISSAIYR</sequence>
<accession>A0AA94H3I2</accession>
<reference evidence="6 8" key="2">
    <citation type="submission" date="2021-03" db="EMBL/GenBank/DDBJ databases">
        <authorList>
            <person name="Li Y."/>
            <person name="Li S."/>
            <person name="Chen M."/>
            <person name="Peng G."/>
            <person name="Tan Z."/>
            <person name="An Q."/>
        </authorList>
    </citation>
    <scope>NUCLEOTIDE SEQUENCE [LARGE SCALE GENOMIC DNA]</scope>
    <source>
        <strain evidence="6 8">Ola 51</strain>
    </source>
</reference>
<dbReference type="RefSeq" id="WP_064566140.1">
    <property type="nucleotide sequence ID" value="NZ_CP014007.2"/>
</dbReference>
<dbReference type="KEGG" id="kor:AWR26_12145"/>
<comment type="similarity">
    <text evidence="1">Belongs to the LysR transcriptional regulatory family.</text>
</comment>
<dbReference type="PANTHER" id="PTHR30126">
    <property type="entry name" value="HTH-TYPE TRANSCRIPTIONAL REGULATOR"/>
    <property type="match status" value="1"/>
</dbReference>
<evidence type="ECO:0000313" key="8">
    <source>
        <dbReference type="Proteomes" id="UP000078227"/>
    </source>
</evidence>
<gene>
    <name evidence="6" type="ORF">AWR26_12145</name>
    <name evidence="7" type="ORF">SAMN05216286_1836</name>
</gene>
<keyword evidence="4" id="KW-0804">Transcription</keyword>
<name>A0AA94H3I2_9ENTR</name>
<dbReference type="InterPro" id="IPR005119">
    <property type="entry name" value="LysR_subst-bd"/>
</dbReference>
<dbReference type="EMBL" id="CP014007">
    <property type="protein sequence ID" value="ANI82867.1"/>
    <property type="molecule type" value="Genomic_DNA"/>
</dbReference>
<evidence type="ECO:0000313" key="9">
    <source>
        <dbReference type="Proteomes" id="UP000182314"/>
    </source>
</evidence>
<dbReference type="SUPFAM" id="SSF46785">
    <property type="entry name" value="Winged helix' DNA-binding domain"/>
    <property type="match status" value="1"/>
</dbReference>
<evidence type="ECO:0000313" key="7">
    <source>
        <dbReference type="EMBL" id="SFC17745.1"/>
    </source>
</evidence>
<evidence type="ECO:0000256" key="3">
    <source>
        <dbReference type="ARBA" id="ARBA00023125"/>
    </source>
</evidence>
<feature type="domain" description="HTH lysR-type" evidence="5">
    <location>
        <begin position="2"/>
        <end position="58"/>
    </location>
</feature>
<keyword evidence="3 7" id="KW-0238">DNA-binding</keyword>
<dbReference type="InterPro" id="IPR036390">
    <property type="entry name" value="WH_DNA-bd_sf"/>
</dbReference>
<evidence type="ECO:0000256" key="4">
    <source>
        <dbReference type="ARBA" id="ARBA00023163"/>
    </source>
</evidence>
<dbReference type="CDD" id="cd05466">
    <property type="entry name" value="PBP2_LTTR_substrate"/>
    <property type="match status" value="1"/>
</dbReference>
<protein>
    <submittedName>
        <fullName evidence="7">DNA-binding transcriptional regulator, LysR family</fullName>
    </submittedName>
    <submittedName>
        <fullName evidence="6">LysR family transcriptional regulator</fullName>
    </submittedName>
</protein>
<dbReference type="Proteomes" id="UP000078227">
    <property type="component" value="Chromosome"/>
</dbReference>
<organism evidence="7 9">
    <name type="scientific">Kosakonia oryzae</name>
    <dbReference type="NCBI Taxonomy" id="497725"/>
    <lineage>
        <taxon>Bacteria</taxon>
        <taxon>Pseudomonadati</taxon>
        <taxon>Pseudomonadota</taxon>
        <taxon>Gammaproteobacteria</taxon>
        <taxon>Enterobacterales</taxon>
        <taxon>Enterobacteriaceae</taxon>
        <taxon>Kosakonia</taxon>
    </lineage>
</organism>
<evidence type="ECO:0000256" key="1">
    <source>
        <dbReference type="ARBA" id="ARBA00009437"/>
    </source>
</evidence>
<evidence type="ECO:0000313" key="6">
    <source>
        <dbReference type="EMBL" id="ANI82867.1"/>
    </source>
</evidence>
<dbReference type="EMBL" id="FOKO01000002">
    <property type="protein sequence ID" value="SFC17745.1"/>
    <property type="molecule type" value="Genomic_DNA"/>
</dbReference>
<dbReference type="PROSITE" id="PS50931">
    <property type="entry name" value="HTH_LYSR"/>
    <property type="match status" value="1"/>
</dbReference>
<dbReference type="GO" id="GO:0003700">
    <property type="term" value="F:DNA-binding transcription factor activity"/>
    <property type="evidence" value="ECO:0007669"/>
    <property type="project" value="InterPro"/>
</dbReference>
<dbReference type="SUPFAM" id="SSF53850">
    <property type="entry name" value="Periplasmic binding protein-like II"/>
    <property type="match status" value="1"/>
</dbReference>
<dbReference type="InterPro" id="IPR000847">
    <property type="entry name" value="LysR_HTH_N"/>
</dbReference>